<dbReference type="InterPro" id="IPR002804">
    <property type="entry name" value="Archease"/>
</dbReference>
<dbReference type="Gene3D" id="3.55.10.10">
    <property type="entry name" value="Archease domain"/>
    <property type="match status" value="1"/>
</dbReference>
<dbReference type="PANTHER" id="PTHR12682">
    <property type="entry name" value="ARCHEASE"/>
    <property type="match status" value="1"/>
</dbReference>
<accession>A0A1F7IMY2</accession>
<evidence type="ECO:0000256" key="2">
    <source>
        <dbReference type="ARBA" id="ARBA00022694"/>
    </source>
</evidence>
<sequence length="141" mass="16389">MKWLVRDNQNIADILVEVYGRKEEELFENILAAFTNIITEVKKVKEEKETPIKITGKNLSTLILNFINQLIYLKDTSLLLFKWGVFNLTYTEKGYSLYSLLRGQKISKDLPIKTDIKALALHKFKVEKNSKGYKVCLVFDI</sequence>
<gene>
    <name evidence="6" type="ORF">A3B40_02555</name>
</gene>
<dbReference type="InterPro" id="IPR036820">
    <property type="entry name" value="Archease_dom_sf"/>
</dbReference>
<dbReference type="AlphaFoldDB" id="A0A1F7IMY2"/>
<feature type="domain" description="Archease" evidence="5">
    <location>
        <begin position="11"/>
        <end position="141"/>
    </location>
</feature>
<keyword evidence="4" id="KW-0106">Calcium</keyword>
<evidence type="ECO:0000313" key="7">
    <source>
        <dbReference type="Proteomes" id="UP000178040"/>
    </source>
</evidence>
<protein>
    <recommendedName>
        <fullName evidence="5">Archease domain-containing protein</fullName>
    </recommendedName>
</protein>
<comment type="similarity">
    <text evidence="1">Belongs to the archease family.</text>
</comment>
<dbReference type="GO" id="GO:0046872">
    <property type="term" value="F:metal ion binding"/>
    <property type="evidence" value="ECO:0007669"/>
    <property type="project" value="UniProtKB-KW"/>
</dbReference>
<dbReference type="InterPro" id="IPR023572">
    <property type="entry name" value="Archease_dom"/>
</dbReference>
<keyword evidence="3" id="KW-0479">Metal-binding</keyword>
<evidence type="ECO:0000256" key="3">
    <source>
        <dbReference type="ARBA" id="ARBA00022723"/>
    </source>
</evidence>
<organism evidence="6 7">
    <name type="scientific">Candidatus Roizmanbacteria bacterium RIFCSPLOWO2_01_FULL_37_16</name>
    <dbReference type="NCBI Taxonomy" id="1802058"/>
    <lineage>
        <taxon>Bacteria</taxon>
        <taxon>Candidatus Roizmaniibacteriota</taxon>
    </lineage>
</organism>
<evidence type="ECO:0000256" key="4">
    <source>
        <dbReference type="ARBA" id="ARBA00022837"/>
    </source>
</evidence>
<evidence type="ECO:0000259" key="5">
    <source>
        <dbReference type="Pfam" id="PF01951"/>
    </source>
</evidence>
<evidence type="ECO:0000313" key="6">
    <source>
        <dbReference type="EMBL" id="OGK44673.1"/>
    </source>
</evidence>
<keyword evidence="2" id="KW-0819">tRNA processing</keyword>
<comment type="caution">
    <text evidence="6">The sequence shown here is derived from an EMBL/GenBank/DDBJ whole genome shotgun (WGS) entry which is preliminary data.</text>
</comment>
<reference evidence="6 7" key="1">
    <citation type="journal article" date="2016" name="Nat. Commun.">
        <title>Thousands of microbial genomes shed light on interconnected biogeochemical processes in an aquifer system.</title>
        <authorList>
            <person name="Anantharaman K."/>
            <person name="Brown C.T."/>
            <person name="Hug L.A."/>
            <person name="Sharon I."/>
            <person name="Castelle C.J."/>
            <person name="Probst A.J."/>
            <person name="Thomas B.C."/>
            <person name="Singh A."/>
            <person name="Wilkins M.J."/>
            <person name="Karaoz U."/>
            <person name="Brodie E.L."/>
            <person name="Williams K.H."/>
            <person name="Hubbard S.S."/>
            <person name="Banfield J.F."/>
        </authorList>
    </citation>
    <scope>NUCLEOTIDE SEQUENCE [LARGE SCALE GENOMIC DNA]</scope>
</reference>
<name>A0A1F7IMY2_9BACT</name>
<dbReference type="Pfam" id="PF01951">
    <property type="entry name" value="Archease"/>
    <property type="match status" value="1"/>
</dbReference>
<dbReference type="EMBL" id="MGAI01000024">
    <property type="protein sequence ID" value="OGK44673.1"/>
    <property type="molecule type" value="Genomic_DNA"/>
</dbReference>
<dbReference type="SUPFAM" id="SSF69819">
    <property type="entry name" value="MTH1598-like"/>
    <property type="match status" value="1"/>
</dbReference>
<dbReference type="GO" id="GO:0008033">
    <property type="term" value="P:tRNA processing"/>
    <property type="evidence" value="ECO:0007669"/>
    <property type="project" value="UniProtKB-KW"/>
</dbReference>
<dbReference type="Proteomes" id="UP000178040">
    <property type="component" value="Unassembled WGS sequence"/>
</dbReference>
<dbReference type="PANTHER" id="PTHR12682:SF11">
    <property type="entry name" value="PROTEIN ARCHEASE"/>
    <property type="match status" value="1"/>
</dbReference>
<proteinExistence type="inferred from homology"/>
<evidence type="ECO:0000256" key="1">
    <source>
        <dbReference type="ARBA" id="ARBA00007963"/>
    </source>
</evidence>